<dbReference type="GeneTree" id="ENSGT00940000171014"/>
<evidence type="ECO:0000313" key="2">
    <source>
        <dbReference type="Proteomes" id="UP000694620"/>
    </source>
</evidence>
<reference evidence="1" key="1">
    <citation type="submission" date="2021-06" db="EMBL/GenBank/DDBJ databases">
        <authorList>
            <consortium name="Wellcome Sanger Institute Data Sharing"/>
        </authorList>
    </citation>
    <scope>NUCLEOTIDE SEQUENCE [LARGE SCALE GENOMIC DNA]</scope>
</reference>
<sequence>VEPVTLAKTTALPACRGKTTHLSVLVNRFCNPLGIGIASDCLVEWVNENHFKKFVCRIFTHPVGVQYPQGSTMTTSTPLNKQK</sequence>
<accession>A0A8C4T601</accession>
<keyword evidence="2" id="KW-1185">Reference proteome</keyword>
<protein>
    <submittedName>
        <fullName evidence="1">Uncharacterized protein</fullName>
    </submittedName>
</protein>
<proteinExistence type="predicted"/>
<organism evidence="1 2">
    <name type="scientific">Erpetoichthys calabaricus</name>
    <name type="common">Rope fish</name>
    <name type="synonym">Calamoichthys calabaricus</name>
    <dbReference type="NCBI Taxonomy" id="27687"/>
    <lineage>
        <taxon>Eukaryota</taxon>
        <taxon>Metazoa</taxon>
        <taxon>Chordata</taxon>
        <taxon>Craniata</taxon>
        <taxon>Vertebrata</taxon>
        <taxon>Euteleostomi</taxon>
        <taxon>Actinopterygii</taxon>
        <taxon>Polypteriformes</taxon>
        <taxon>Polypteridae</taxon>
        <taxon>Erpetoichthys</taxon>
    </lineage>
</organism>
<reference evidence="1" key="3">
    <citation type="submission" date="2025-09" db="UniProtKB">
        <authorList>
            <consortium name="Ensembl"/>
        </authorList>
    </citation>
    <scope>IDENTIFICATION</scope>
</reference>
<dbReference type="Proteomes" id="UP000694620">
    <property type="component" value="Chromosome 13"/>
</dbReference>
<name>A0A8C4T601_ERPCA</name>
<dbReference type="AlphaFoldDB" id="A0A8C4T601"/>
<evidence type="ECO:0000313" key="1">
    <source>
        <dbReference type="Ensembl" id="ENSECRP00000026917.1"/>
    </source>
</evidence>
<dbReference type="Ensembl" id="ENSECRT00000027485.1">
    <property type="protein sequence ID" value="ENSECRP00000026917.1"/>
    <property type="gene ID" value="ENSECRG00000018203.1"/>
</dbReference>
<reference evidence="1" key="2">
    <citation type="submission" date="2025-08" db="UniProtKB">
        <authorList>
            <consortium name="Ensembl"/>
        </authorList>
    </citation>
    <scope>IDENTIFICATION</scope>
</reference>